<evidence type="ECO:0000313" key="2">
    <source>
        <dbReference type="EMBL" id="KAK9723016.1"/>
    </source>
</evidence>
<dbReference type="Pfam" id="PF14494">
    <property type="entry name" value="DUF4436"/>
    <property type="match status" value="1"/>
</dbReference>
<dbReference type="InterPro" id="IPR027948">
    <property type="entry name" value="DUF4436"/>
</dbReference>
<protein>
    <recommendedName>
        <fullName evidence="4">DUF4436 domain-containing protein</fullName>
    </recommendedName>
</protein>
<reference evidence="2 3" key="1">
    <citation type="submission" date="2023-04" db="EMBL/GenBank/DDBJ databases">
        <title>Genome of Basidiobolus ranarum AG-B5.</title>
        <authorList>
            <person name="Stajich J.E."/>
            <person name="Carter-House D."/>
            <person name="Gryganskyi A."/>
        </authorList>
    </citation>
    <scope>NUCLEOTIDE SEQUENCE [LARGE SCALE GENOMIC DNA]</scope>
    <source>
        <strain evidence="2 3">AG-B5</strain>
    </source>
</reference>
<sequence>MMRSLRGILPNFYFRRLFYAGITAIFLCSFVLPVFIIYLQKGPKYINTQYGSTLETRLDMMITVVTVDSISLRSTLSVDFNPMGSLITDGKLKLNDTVSVNFLYKSFTFPQNSSSILPSGEISVPFYEGTRRNYPFDVYKGDVLLYAAIPKVGDDLVVPISVSFTANVQNFEISPVFSVQDEFNMITFTARRSNNTKVFSICVIILMWALSLGISSLAFQIVMLKREIQPPIMALGVSMLFSLPALRNIQPGIPSIGCGADMIGFFWNMFLVAISAIGFIWTYSATWSRPPRVVDAPTPASTDSCQTSTIQKIN</sequence>
<evidence type="ECO:0000313" key="3">
    <source>
        <dbReference type="Proteomes" id="UP001479436"/>
    </source>
</evidence>
<evidence type="ECO:0000256" key="1">
    <source>
        <dbReference type="SAM" id="Phobius"/>
    </source>
</evidence>
<keyword evidence="1" id="KW-0472">Membrane</keyword>
<evidence type="ECO:0008006" key="4">
    <source>
        <dbReference type="Google" id="ProtNLM"/>
    </source>
</evidence>
<dbReference type="EMBL" id="JASJQH010006934">
    <property type="protein sequence ID" value="KAK9723016.1"/>
    <property type="molecule type" value="Genomic_DNA"/>
</dbReference>
<feature type="transmembrane region" description="Helical" evidence="1">
    <location>
        <begin position="17"/>
        <end position="39"/>
    </location>
</feature>
<proteinExistence type="predicted"/>
<gene>
    <name evidence="2" type="ORF">K7432_002266</name>
</gene>
<feature type="transmembrane region" description="Helical" evidence="1">
    <location>
        <begin position="258"/>
        <end position="281"/>
    </location>
</feature>
<dbReference type="PANTHER" id="PTHR37330:SF1">
    <property type="entry name" value="CONSERVED TRANSMEMBRANE PROTEIN-RELATED"/>
    <property type="match status" value="1"/>
</dbReference>
<dbReference type="Proteomes" id="UP001479436">
    <property type="component" value="Unassembled WGS sequence"/>
</dbReference>
<keyword evidence="1" id="KW-1133">Transmembrane helix</keyword>
<keyword evidence="1" id="KW-0812">Transmembrane</keyword>
<keyword evidence="3" id="KW-1185">Reference proteome</keyword>
<feature type="transmembrane region" description="Helical" evidence="1">
    <location>
        <begin position="198"/>
        <end position="222"/>
    </location>
</feature>
<accession>A0ABR2W8D3</accession>
<comment type="caution">
    <text evidence="2">The sequence shown here is derived from an EMBL/GenBank/DDBJ whole genome shotgun (WGS) entry which is preliminary data.</text>
</comment>
<name>A0ABR2W8D3_9FUNG</name>
<organism evidence="2 3">
    <name type="scientific">Basidiobolus ranarum</name>
    <dbReference type="NCBI Taxonomy" id="34480"/>
    <lineage>
        <taxon>Eukaryota</taxon>
        <taxon>Fungi</taxon>
        <taxon>Fungi incertae sedis</taxon>
        <taxon>Zoopagomycota</taxon>
        <taxon>Entomophthoromycotina</taxon>
        <taxon>Basidiobolomycetes</taxon>
        <taxon>Basidiobolales</taxon>
        <taxon>Basidiobolaceae</taxon>
        <taxon>Basidiobolus</taxon>
    </lineage>
</organism>
<dbReference type="PANTHER" id="PTHR37330">
    <property type="entry name" value="CONSERVED TRANSMEMBRANE PROTEIN-RELATED"/>
    <property type="match status" value="1"/>
</dbReference>